<dbReference type="GO" id="GO:0009245">
    <property type="term" value="P:lipid A biosynthetic process"/>
    <property type="evidence" value="ECO:0007669"/>
    <property type="project" value="TreeGrafter"/>
</dbReference>
<name>A0A2U8I607_9GAMM</name>
<keyword evidence="12" id="KW-1185">Reference proteome</keyword>
<dbReference type="InterPro" id="IPR012549">
    <property type="entry name" value="EptA-like_N"/>
</dbReference>
<dbReference type="EMBL" id="CP021659">
    <property type="protein sequence ID" value="AWK14499.1"/>
    <property type="molecule type" value="Genomic_DNA"/>
</dbReference>
<dbReference type="GO" id="GO:0043838">
    <property type="term" value="F:phosphatidylethanolamine:Kdo2-lipid A phosphoethanolamine transferase activity"/>
    <property type="evidence" value="ECO:0007669"/>
    <property type="project" value="TreeGrafter"/>
</dbReference>
<evidence type="ECO:0000313" key="12">
    <source>
        <dbReference type="Proteomes" id="UP000261875"/>
    </source>
</evidence>
<organism evidence="11 12">
    <name type="scientific">Candidatus Fukatsuia symbiotica</name>
    <dbReference type="NCBI Taxonomy" id="1878942"/>
    <lineage>
        <taxon>Bacteria</taxon>
        <taxon>Pseudomonadati</taxon>
        <taxon>Pseudomonadota</taxon>
        <taxon>Gammaproteobacteria</taxon>
        <taxon>Enterobacterales</taxon>
        <taxon>Yersiniaceae</taxon>
        <taxon>Candidatus Fukatsuia</taxon>
    </lineage>
</organism>
<dbReference type="Proteomes" id="UP000261875">
    <property type="component" value="Chromosome"/>
</dbReference>
<dbReference type="Pfam" id="PF00884">
    <property type="entry name" value="Sulfatase"/>
    <property type="match status" value="1"/>
</dbReference>
<keyword evidence="5 8" id="KW-0812">Transmembrane</keyword>
<dbReference type="InterPro" id="IPR000917">
    <property type="entry name" value="Sulfatase_N"/>
</dbReference>
<protein>
    <submittedName>
        <fullName evidence="11">Lipid A phosphoethanolamine transferase</fullName>
    </submittedName>
</protein>
<evidence type="ECO:0000256" key="8">
    <source>
        <dbReference type="SAM" id="Phobius"/>
    </source>
</evidence>
<reference evidence="11 12" key="1">
    <citation type="submission" date="2017-05" db="EMBL/GenBank/DDBJ databases">
        <title>Genome sequence of Candidatus Fukatsuia symbiotica and Candidatus Hamiltonella defensa from Acyrthosiphon pisum strain 5D.</title>
        <authorList>
            <person name="Patel V.A."/>
            <person name="Chevignon G."/>
            <person name="Russell J.A."/>
            <person name="Oliver K.M."/>
        </authorList>
    </citation>
    <scope>NUCLEOTIDE SEQUENCE [LARGE SCALE GENOMIC DNA]</scope>
    <source>
        <strain evidence="11 12">5D</strain>
    </source>
</reference>
<dbReference type="RefSeq" id="WP_072549741.1">
    <property type="nucleotide sequence ID" value="NZ_CP021659.1"/>
</dbReference>
<evidence type="ECO:0000256" key="3">
    <source>
        <dbReference type="ARBA" id="ARBA00022519"/>
    </source>
</evidence>
<evidence type="ECO:0000256" key="5">
    <source>
        <dbReference type="ARBA" id="ARBA00022692"/>
    </source>
</evidence>
<keyword evidence="4 11" id="KW-0808">Transferase</keyword>
<keyword evidence="3" id="KW-0997">Cell inner membrane</keyword>
<feature type="transmembrane region" description="Helical" evidence="8">
    <location>
        <begin position="42"/>
        <end position="62"/>
    </location>
</feature>
<feature type="transmembrane region" description="Helical" evidence="8">
    <location>
        <begin position="161"/>
        <end position="181"/>
    </location>
</feature>
<dbReference type="KEGG" id="fsm:CCS41_08475"/>
<dbReference type="AlphaFoldDB" id="A0A2U8I607"/>
<keyword evidence="6 8" id="KW-1133">Transmembrane helix</keyword>
<evidence type="ECO:0000259" key="9">
    <source>
        <dbReference type="Pfam" id="PF00884"/>
    </source>
</evidence>
<dbReference type="InterPro" id="IPR017850">
    <property type="entry name" value="Alkaline_phosphatase_core_sf"/>
</dbReference>
<dbReference type="GO" id="GO:0009244">
    <property type="term" value="P:lipopolysaccharide core region biosynthetic process"/>
    <property type="evidence" value="ECO:0007669"/>
    <property type="project" value="TreeGrafter"/>
</dbReference>
<accession>A0A2U8I607</accession>
<evidence type="ECO:0000256" key="2">
    <source>
        <dbReference type="ARBA" id="ARBA00022475"/>
    </source>
</evidence>
<feature type="transmembrane region" description="Helical" evidence="8">
    <location>
        <begin position="12"/>
        <end position="30"/>
    </location>
</feature>
<dbReference type="NCBIfam" id="NF008593">
    <property type="entry name" value="PRK11560.1"/>
    <property type="match status" value="1"/>
</dbReference>
<dbReference type="PANTHER" id="PTHR30443">
    <property type="entry name" value="INNER MEMBRANE PROTEIN"/>
    <property type="match status" value="1"/>
</dbReference>
<dbReference type="InterPro" id="IPR058130">
    <property type="entry name" value="PEA_transf_C"/>
</dbReference>
<dbReference type="SUPFAM" id="SSF53649">
    <property type="entry name" value="Alkaline phosphatase-like"/>
    <property type="match status" value="1"/>
</dbReference>
<gene>
    <name evidence="11" type="ORF">CCS41_08475</name>
</gene>
<evidence type="ECO:0000256" key="6">
    <source>
        <dbReference type="ARBA" id="ARBA00022989"/>
    </source>
</evidence>
<dbReference type="Gene3D" id="3.40.720.10">
    <property type="entry name" value="Alkaline Phosphatase, subunit A"/>
    <property type="match status" value="1"/>
</dbReference>
<feature type="domain" description="Phosphoethanolamine transferase N-terminal" evidence="10">
    <location>
        <begin position="60"/>
        <end position="173"/>
    </location>
</feature>
<comment type="subcellular location">
    <subcellularLocation>
        <location evidence="1">Cell inner membrane</location>
        <topology evidence="1">Multi-pass membrane protein</topology>
    </subcellularLocation>
</comment>
<dbReference type="STRING" id="1878942.GCA_900128755_00877"/>
<evidence type="ECO:0000256" key="1">
    <source>
        <dbReference type="ARBA" id="ARBA00004429"/>
    </source>
</evidence>
<evidence type="ECO:0000256" key="4">
    <source>
        <dbReference type="ARBA" id="ARBA00022679"/>
    </source>
</evidence>
<feature type="domain" description="Sulfatase N-terminal" evidence="9">
    <location>
        <begin position="250"/>
        <end position="538"/>
    </location>
</feature>
<feature type="transmembrane region" description="Helical" evidence="8">
    <location>
        <begin position="123"/>
        <end position="140"/>
    </location>
</feature>
<dbReference type="GO" id="GO:0005886">
    <property type="term" value="C:plasma membrane"/>
    <property type="evidence" value="ECO:0007669"/>
    <property type="project" value="UniProtKB-SubCell"/>
</dbReference>
<sequence>MQLLKSLSQSKVSFLLAIYIGILLNSMVFYRRFNPLELGLGWISLFSVLTEMVAITSLTFFLMRLASLGGRLFFRVFATLLAIMSVAASYYMTFFNVVIGYGVVASVMTLDRTLAQEMISNHFIIWMLLVSTLPLLLIWYPPLKFTLLEKIKTPGQRLRSLLLLVVTSLLVWLPLKFMGYVHKEYAKKHNIEVPSYGGVVAHSYLPANWLTPLALFTYTQIHQIQNQTSLLNPTDQYQYVAPADIDDIYVVFIIGETTRWDHMGVLGYSRDTTPFLSREKNLVAFKGQSCDTATWLSLRCMFVREGGTADDPQRTLKEQNVFAVLRSLGFTSEAFSIQSDLWFYSLLNANSYSFRELLAAEKRDDNQPMRDMMLVNELWKSLTHYPKGKHLVVLHTIGSHYNYSQRYPRSFAYYQPECMGTDAFCSKAELINAYDNTVRYVDAFIKAVIDQVRNKKAIVFYAADHGESIDENAFFHSTPREVAPAEQFRVPILVWASDQYLQEPQHRAHFDRLRDQQRLDARKKQTQLFDSILGCLGYSSPDGGIVEKNNWCHLSPK</sequence>
<dbReference type="InterPro" id="IPR040423">
    <property type="entry name" value="PEA_transferase"/>
</dbReference>
<dbReference type="OrthoDB" id="9786870at2"/>
<dbReference type="PANTHER" id="PTHR30443:SF3">
    <property type="entry name" value="KDO(2)-LIPID A PHOSPHOETHANOLAMINE 7''-TRANSFERASE"/>
    <property type="match status" value="1"/>
</dbReference>
<proteinExistence type="predicted"/>
<evidence type="ECO:0000259" key="10">
    <source>
        <dbReference type="Pfam" id="PF08019"/>
    </source>
</evidence>
<dbReference type="Pfam" id="PF08019">
    <property type="entry name" value="EptA_B_N"/>
    <property type="match status" value="1"/>
</dbReference>
<evidence type="ECO:0000256" key="7">
    <source>
        <dbReference type="ARBA" id="ARBA00023136"/>
    </source>
</evidence>
<evidence type="ECO:0000313" key="11">
    <source>
        <dbReference type="EMBL" id="AWK14499.1"/>
    </source>
</evidence>
<feature type="transmembrane region" description="Helical" evidence="8">
    <location>
        <begin position="74"/>
        <end position="103"/>
    </location>
</feature>
<keyword evidence="2" id="KW-1003">Cell membrane</keyword>
<keyword evidence="7 8" id="KW-0472">Membrane</keyword>
<dbReference type="CDD" id="cd16017">
    <property type="entry name" value="LptA"/>
    <property type="match status" value="1"/>
</dbReference>